<dbReference type="OrthoDB" id="8571923at2"/>
<feature type="region of interest" description="Disordered" evidence="1">
    <location>
        <begin position="217"/>
        <end position="243"/>
    </location>
</feature>
<dbReference type="AlphaFoldDB" id="A0A318JCX9"/>
<evidence type="ECO:0000313" key="3">
    <source>
        <dbReference type="Proteomes" id="UP000247792"/>
    </source>
</evidence>
<accession>A0A318JCX9</accession>
<feature type="compositionally biased region" description="Polar residues" evidence="1">
    <location>
        <begin position="217"/>
        <end position="229"/>
    </location>
</feature>
<dbReference type="RefSeq" id="WP_110254291.1">
    <property type="nucleotide sequence ID" value="NZ_QJKB01000002.1"/>
</dbReference>
<evidence type="ECO:0000256" key="1">
    <source>
        <dbReference type="SAM" id="MobiDB-lite"/>
    </source>
</evidence>
<feature type="compositionally biased region" description="Low complexity" evidence="1">
    <location>
        <begin position="377"/>
        <end position="394"/>
    </location>
</feature>
<name>A0A318JCX9_9BURK</name>
<reference evidence="2 3" key="1">
    <citation type="submission" date="2018-05" db="EMBL/GenBank/DDBJ databases">
        <title>Genomic Encyclopedia of Type Strains, Phase IV (KMG-IV): sequencing the most valuable type-strain genomes for metagenomic binning, comparative biology and taxonomic classification.</title>
        <authorList>
            <person name="Goeker M."/>
        </authorList>
    </citation>
    <scope>NUCLEOTIDE SEQUENCE [LARGE SCALE GENOMIC DNA]</scope>
    <source>
        <strain evidence="2 3">DSM 19792</strain>
    </source>
</reference>
<protein>
    <submittedName>
        <fullName evidence="2">Uncharacterized protein DUF1631</fullName>
    </submittedName>
</protein>
<organism evidence="2 3">
    <name type="scientific">Undibacterium pigrum</name>
    <dbReference type="NCBI Taxonomy" id="401470"/>
    <lineage>
        <taxon>Bacteria</taxon>
        <taxon>Pseudomonadati</taxon>
        <taxon>Pseudomonadota</taxon>
        <taxon>Betaproteobacteria</taxon>
        <taxon>Burkholderiales</taxon>
        <taxon>Oxalobacteraceae</taxon>
        <taxon>Undibacterium</taxon>
    </lineage>
</organism>
<keyword evidence="3" id="KW-1185">Reference proteome</keyword>
<dbReference type="InterPro" id="IPR012434">
    <property type="entry name" value="DUF1631"/>
</dbReference>
<dbReference type="Pfam" id="PF07793">
    <property type="entry name" value="DUF1631"/>
    <property type="match status" value="2"/>
</dbReference>
<comment type="caution">
    <text evidence="2">The sequence shown here is derived from an EMBL/GenBank/DDBJ whole genome shotgun (WGS) entry which is preliminary data.</text>
</comment>
<dbReference type="EMBL" id="QJKB01000002">
    <property type="protein sequence ID" value="PXX44790.1"/>
    <property type="molecule type" value="Genomic_DNA"/>
</dbReference>
<feature type="compositionally biased region" description="Gly residues" evidence="1">
    <location>
        <begin position="231"/>
        <end position="241"/>
    </location>
</feature>
<feature type="region of interest" description="Disordered" evidence="1">
    <location>
        <begin position="355"/>
        <end position="399"/>
    </location>
</feature>
<evidence type="ECO:0000313" key="2">
    <source>
        <dbReference type="EMBL" id="PXX44790.1"/>
    </source>
</evidence>
<proteinExistence type="predicted"/>
<sequence length="918" mass="100563">MAANESLSSARAEFTHAFNHAVPGILPEALEALLTKANYNGTSSAEKSRIVGARALLPEKWDAISRAIPVHLVQLLDRSITTAYSTFRPASALGQATELALLDSSTFETTLRFNEMTQNFRDKAGQALLDLNIRIAVLFGQDDIRERENPFRPYLLARSIFLAVEEQKLQKDAEAIIIEQLGESLAGSMAGIYEAANAALEKQGISASLSLKISKAPESQTNRNANPPAQGSGGSGSGGQGYSTMQAGVFPGVQASSQGQAQNQGAFPAAQQAAMVNPGVRLEQLFQTVRGKPLSLPPATPVLAQSAGSMQASASYAGGLPSLDALPANNSGPAWLSGASELGGILRQAFGETVAASSPQKNKHAGDSIPFTPRESAAAAQTTATTAPNNQANAGQFAHTGLPSTVGKASADMIQVPAALVASHLQNIESQLKQRAEAQLPPELSMGLIKVLGQMHKVMVPDSTAMKDAQGEIRNLIREHKDALYSLAKETDEQMCIDLVAMLFEVMLCDEMVPFKMRIDLGRLQFLILQLALKEKNLLSDGKHPARLLLNRICSIAYSAEQIGDVENHVAEEIARIIKTLMRHDSEVPELFSRIQNRFETFVARELRTNDPHIRRTVKAMDEAEIRFMRFACIAVAIGKAMPKVHVDPGFRSFLKNEWVRAIEVAERTDAILARRYRLLVPDLLWSVFPKTDNDERSLLSSMLPSMVGTLRHGLDLMEWEKAKQQKLLNWLAEAHSKALRPPVDSKKVQTPSLPAMHERFEQFTNQADTIEHSEIQHYESAKEYYQLAVLAELGLQTRMLDKEVRKPPVATDGVITVTAAPEPELNPAYLERIVSGALIDIKADTLKAKACIRWVDPNLNHVVLSLRGEEFPAVLSMRVFCELLDFGKLRFIEEEPLFERAIHTLLKSADEVDNVRV</sequence>
<gene>
    <name evidence="2" type="ORF">DFR42_1022</name>
</gene>
<dbReference type="Proteomes" id="UP000247792">
    <property type="component" value="Unassembled WGS sequence"/>
</dbReference>